<proteinExistence type="predicted"/>
<dbReference type="Proteomes" id="UP000008178">
    <property type="component" value="Chromosome"/>
</dbReference>
<reference evidence="1 2" key="1">
    <citation type="journal article" date="2015" name="Genome Announc.">
        <title>Complete genome sequence of the human gut symbiont Roseburia hominis.</title>
        <authorList>
            <person name="Travis A.J."/>
            <person name="Kelly D."/>
            <person name="Flint H.J."/>
            <person name="Aminov R.I."/>
        </authorList>
    </citation>
    <scope>NUCLEOTIDE SEQUENCE [LARGE SCALE GENOMIC DNA]</scope>
    <source>
        <strain evidence="2">DSM 16839 / JCM 17582 / NCIMB 14029 / A2-183</strain>
    </source>
</reference>
<sequence>MEKREHPLSRKTDVISGKRTNCRENVWINEECKQTPRETRQWRKLLCRKINIFYVGKCAIIQKFCDAFAHQGGAVKIYSGMHIYGETIKTGEGI</sequence>
<evidence type="ECO:0000313" key="1">
    <source>
        <dbReference type="EMBL" id="AEN98439.1"/>
    </source>
</evidence>
<dbReference type="KEGG" id="rho:RHOM_16675"/>
<accession>G2T500</accession>
<dbReference type="EMBL" id="CP003040">
    <property type="protein sequence ID" value="AEN98439.1"/>
    <property type="molecule type" value="Genomic_DNA"/>
</dbReference>
<dbReference type="STRING" id="585394.RHOM_16675"/>
<evidence type="ECO:0000313" key="2">
    <source>
        <dbReference type="Proteomes" id="UP000008178"/>
    </source>
</evidence>
<gene>
    <name evidence="1" type="ordered locus">RHOM_16675</name>
</gene>
<dbReference type="AlphaFoldDB" id="G2T500"/>
<dbReference type="HOGENOM" id="CLU_2384310_0_0_9"/>
<organism evidence="1 2">
    <name type="scientific">Roseburia hominis (strain DSM 16839 / JCM 17582 / NCIMB 14029 / A2-183)</name>
    <dbReference type="NCBI Taxonomy" id="585394"/>
    <lineage>
        <taxon>Bacteria</taxon>
        <taxon>Bacillati</taxon>
        <taxon>Bacillota</taxon>
        <taxon>Clostridia</taxon>
        <taxon>Lachnospirales</taxon>
        <taxon>Lachnospiraceae</taxon>
        <taxon>Roseburia</taxon>
    </lineage>
</organism>
<keyword evidence="2" id="KW-1185">Reference proteome</keyword>
<protein>
    <submittedName>
        <fullName evidence="1">Uncharacterized protein</fullName>
    </submittedName>
</protein>
<dbReference type="BioCyc" id="RHOM585394:G1H02-3311-MONOMER"/>
<name>G2T500_ROSHA</name>